<organism evidence="2">
    <name type="scientific">Lygus hesperus</name>
    <name type="common">Western plant bug</name>
    <dbReference type="NCBI Taxonomy" id="30085"/>
    <lineage>
        <taxon>Eukaryota</taxon>
        <taxon>Metazoa</taxon>
        <taxon>Ecdysozoa</taxon>
        <taxon>Arthropoda</taxon>
        <taxon>Hexapoda</taxon>
        <taxon>Insecta</taxon>
        <taxon>Pterygota</taxon>
        <taxon>Neoptera</taxon>
        <taxon>Paraneoptera</taxon>
        <taxon>Hemiptera</taxon>
        <taxon>Heteroptera</taxon>
        <taxon>Panheteroptera</taxon>
        <taxon>Cimicomorpha</taxon>
        <taxon>Miridae</taxon>
        <taxon>Mirini</taxon>
        <taxon>Lygus</taxon>
    </lineage>
</organism>
<reference evidence="2" key="1">
    <citation type="journal article" date="2014" name="PLoS ONE">
        <title>Transcriptome-Based Identification of ABC Transporters in the Western Tarnished Plant Bug Lygus hesperus.</title>
        <authorList>
            <person name="Hull J.J."/>
            <person name="Chaney K."/>
            <person name="Geib S.M."/>
            <person name="Fabrick J.A."/>
            <person name="Brent C.S."/>
            <person name="Walsh D."/>
            <person name="Lavine L.C."/>
        </authorList>
    </citation>
    <scope>NUCLEOTIDE SEQUENCE</scope>
</reference>
<feature type="compositionally biased region" description="Basic and acidic residues" evidence="1">
    <location>
        <begin position="169"/>
        <end position="182"/>
    </location>
</feature>
<name>A0A0A9XMB0_LYGHE</name>
<dbReference type="GO" id="GO:0032259">
    <property type="term" value="P:methylation"/>
    <property type="evidence" value="ECO:0007669"/>
    <property type="project" value="UniProtKB-KW"/>
</dbReference>
<dbReference type="EMBL" id="GBHO01025364">
    <property type="protein sequence ID" value="JAG18240.1"/>
    <property type="molecule type" value="Transcribed_RNA"/>
</dbReference>
<dbReference type="AlphaFoldDB" id="A0A0A9XMB0"/>
<keyword evidence="2" id="KW-0489">Methyltransferase</keyword>
<gene>
    <name evidence="2" type="primary">pcm_8</name>
    <name evidence="3" type="synonym">pcm_9</name>
    <name evidence="3" type="ORF">CM83_86018</name>
    <name evidence="2" type="ORF">CM83_86019</name>
</gene>
<dbReference type="GO" id="GO:0008168">
    <property type="term" value="F:methyltransferase activity"/>
    <property type="evidence" value="ECO:0007669"/>
    <property type="project" value="UniProtKB-KW"/>
</dbReference>
<evidence type="ECO:0000313" key="3">
    <source>
        <dbReference type="EMBL" id="JAG18243.1"/>
    </source>
</evidence>
<reference evidence="2" key="2">
    <citation type="submission" date="2014-07" db="EMBL/GenBank/DDBJ databases">
        <authorList>
            <person name="Hull J."/>
        </authorList>
    </citation>
    <scope>NUCLEOTIDE SEQUENCE</scope>
</reference>
<sequence length="528" mass="58491">MLRKAMNSGPAESDPFLPLANIPDLEDGINMADLNDSTMSDWLGRISPSAMTQPDELLSVTDLLGLSGSGLLGADSDHELRSPEKFQDLRYTSTPKSKTTTAALDSGFGEESTANKSIEYKVVLNDITDKLKADFFTSLSDVCEYSPNVKVTTQVNNDSITKTPLKRPPSADENKGDHGEAQDRVWERNVSIIRRRIRTIPACRPANILARAASLPNASVTSSAVVKDAKRPRKKKPVASLPVAAACAKCRCSPNETGETEISEGELLYYTGIKKHKSALGVVKFTRLPEFSKVTAFKRMLITMMKLRFDFPYEDLGFRLREGTDLVRHIISSTAAVMGVALSPFIPWLEPLTARRTQKRVFYLHEIADSKMKVVVLLEDKASLPICYVSDAYDPSFDGIHIVTATVAHGHFADSDLVCTLVADNPLFYRIVCTDTETTFKLAEGRFNEAAVEMFLARNQNFVKELSTYLATDIKRRTPTDVIQFDTAVRICCAFVNINHLPEENLLNYLQLVFARSSQAAVAHQLPK</sequence>
<evidence type="ECO:0000313" key="2">
    <source>
        <dbReference type="EMBL" id="JAG18240.1"/>
    </source>
</evidence>
<protein>
    <submittedName>
        <fullName evidence="2">Protein-L-isoaspartate O-methyltransferase</fullName>
    </submittedName>
</protein>
<dbReference type="EMBL" id="GBHO01025361">
    <property type="protein sequence ID" value="JAG18243.1"/>
    <property type="molecule type" value="Transcribed_RNA"/>
</dbReference>
<keyword evidence="2" id="KW-0808">Transferase</keyword>
<accession>A0A0A9XMB0</accession>
<proteinExistence type="predicted"/>
<feature type="region of interest" description="Disordered" evidence="1">
    <location>
        <begin position="156"/>
        <end position="182"/>
    </location>
</feature>
<evidence type="ECO:0000256" key="1">
    <source>
        <dbReference type="SAM" id="MobiDB-lite"/>
    </source>
</evidence>